<dbReference type="InterPro" id="IPR013766">
    <property type="entry name" value="Thioredoxin_domain"/>
</dbReference>
<dbReference type="Gene3D" id="3.40.30.10">
    <property type="entry name" value="Glutaredoxin"/>
    <property type="match status" value="1"/>
</dbReference>
<evidence type="ECO:0000313" key="5">
    <source>
        <dbReference type="EMBL" id="MCZ8372466.1"/>
    </source>
</evidence>
<dbReference type="InterPro" id="IPR017937">
    <property type="entry name" value="Thioredoxin_CS"/>
</dbReference>
<evidence type="ECO:0000256" key="3">
    <source>
        <dbReference type="SAM" id="SignalP"/>
    </source>
</evidence>
<evidence type="ECO:0000256" key="2">
    <source>
        <dbReference type="ARBA" id="ARBA00023284"/>
    </source>
</evidence>
<dbReference type="Pfam" id="PF00085">
    <property type="entry name" value="Thioredoxin"/>
    <property type="match status" value="1"/>
</dbReference>
<evidence type="ECO:0000259" key="4">
    <source>
        <dbReference type="PROSITE" id="PS51352"/>
    </source>
</evidence>
<dbReference type="PROSITE" id="PS00194">
    <property type="entry name" value="THIOREDOXIN_1"/>
    <property type="match status" value="1"/>
</dbReference>
<dbReference type="CDD" id="cd02947">
    <property type="entry name" value="TRX_family"/>
    <property type="match status" value="1"/>
</dbReference>
<keyword evidence="1 3" id="KW-0732">Signal</keyword>
<dbReference type="InterPro" id="IPR051099">
    <property type="entry name" value="AGR/TXD"/>
</dbReference>
<keyword evidence="6" id="KW-1185">Reference proteome</keyword>
<sequence>MKKTIIALALGMVGFVPLMAQTNFRHISFEEAVKQAKAEKRLLFVDFYTDWCGPCRKMAQEVFPQKKVGDFFNEQFVCIKLNAEKEGKELAKRYSVKVYPTFLVIDDKEQVKATITGAASGEAFIEKVKKELNPELTPERMKERYDKGERTPELINAYAMSLLEKKKMKEGFEVINGYFASLTDKQKLAKENFFLYTLYTTNVRDEKAEYLLAHVNECKGETRQEALKVLQKLYYSELLSYLSGHYFASKQYNQEAYQEVKNTILSLKLDKEYPFQPLFDIVECYAKGDMRAHFELVKSKKKEMAEKDFELILLNVTRLYPNSPELIPDVISYIRSSLPELKAANIMMMGQILMQLEKK</sequence>
<dbReference type="RefSeq" id="WP_269877672.1">
    <property type="nucleotide sequence ID" value="NZ_JAPZVM010000004.1"/>
</dbReference>
<reference evidence="5" key="1">
    <citation type="submission" date="2022-12" db="EMBL/GenBank/DDBJ databases">
        <title>Phocaeicola acetigenes sp. nov., isolated feces from a healthy human.</title>
        <authorList>
            <person name="Do H."/>
            <person name="Ha Y.B."/>
            <person name="Kim J.-S."/>
            <person name="Suh M.K."/>
            <person name="Kim H.S."/>
            <person name="Lee J.-S."/>
        </authorList>
    </citation>
    <scope>NUCLEOTIDE SEQUENCE</scope>
    <source>
        <strain evidence="5">KGMB11183</strain>
    </source>
</reference>
<dbReference type="InterPro" id="IPR036249">
    <property type="entry name" value="Thioredoxin-like_sf"/>
</dbReference>
<keyword evidence="2" id="KW-0676">Redox-active center</keyword>
<name>A0ABT4PHD9_9BACT</name>
<comment type="caution">
    <text evidence="5">The sequence shown here is derived from an EMBL/GenBank/DDBJ whole genome shotgun (WGS) entry which is preliminary data.</text>
</comment>
<evidence type="ECO:0000256" key="1">
    <source>
        <dbReference type="ARBA" id="ARBA00022729"/>
    </source>
</evidence>
<dbReference type="EMBL" id="JAPZVM010000004">
    <property type="protein sequence ID" value="MCZ8372466.1"/>
    <property type="molecule type" value="Genomic_DNA"/>
</dbReference>
<feature type="domain" description="Thioredoxin" evidence="4">
    <location>
        <begin position="7"/>
        <end position="133"/>
    </location>
</feature>
<proteinExistence type="predicted"/>
<evidence type="ECO:0000313" key="6">
    <source>
        <dbReference type="Proteomes" id="UP001141933"/>
    </source>
</evidence>
<organism evidence="5 6">
    <name type="scientific">Phocaeicola acetigenes</name>
    <dbReference type="NCBI Taxonomy" id="3016083"/>
    <lineage>
        <taxon>Bacteria</taxon>
        <taxon>Pseudomonadati</taxon>
        <taxon>Bacteroidota</taxon>
        <taxon>Bacteroidia</taxon>
        <taxon>Bacteroidales</taxon>
        <taxon>Bacteroidaceae</taxon>
        <taxon>Phocaeicola</taxon>
    </lineage>
</organism>
<dbReference type="PANTHER" id="PTHR15337:SF11">
    <property type="entry name" value="THIOREDOXIN DOMAIN-CONTAINING PROTEIN"/>
    <property type="match status" value="1"/>
</dbReference>
<gene>
    <name evidence="5" type="ORF">O6P32_07040</name>
</gene>
<protein>
    <submittedName>
        <fullName evidence="5">Thioredoxin family protein</fullName>
    </submittedName>
</protein>
<dbReference type="SUPFAM" id="SSF52833">
    <property type="entry name" value="Thioredoxin-like"/>
    <property type="match status" value="1"/>
</dbReference>
<feature type="chain" id="PRO_5045092895" evidence="3">
    <location>
        <begin position="21"/>
        <end position="359"/>
    </location>
</feature>
<dbReference type="PANTHER" id="PTHR15337">
    <property type="entry name" value="ANTERIOR GRADIENT PROTEIN-RELATED"/>
    <property type="match status" value="1"/>
</dbReference>
<accession>A0ABT4PHD9</accession>
<dbReference type="Proteomes" id="UP001141933">
    <property type="component" value="Unassembled WGS sequence"/>
</dbReference>
<dbReference type="PROSITE" id="PS51352">
    <property type="entry name" value="THIOREDOXIN_2"/>
    <property type="match status" value="1"/>
</dbReference>
<feature type="signal peptide" evidence="3">
    <location>
        <begin position="1"/>
        <end position="20"/>
    </location>
</feature>